<gene>
    <name evidence="3" type="ORF">HGA11_28710</name>
</gene>
<evidence type="ECO:0000313" key="3">
    <source>
        <dbReference type="EMBL" id="NKZ14958.1"/>
    </source>
</evidence>
<evidence type="ECO:0000313" key="4">
    <source>
        <dbReference type="Proteomes" id="UP000518188"/>
    </source>
</evidence>
<accession>A0A7X6MVS1</accession>
<dbReference type="AlphaFoldDB" id="A0A7X6MVS1"/>
<dbReference type="RefSeq" id="WP_044524613.1">
    <property type="nucleotide sequence ID" value="NZ_HG322954.1"/>
</dbReference>
<reference evidence="3 4" key="1">
    <citation type="submission" date="2020-04" db="EMBL/GenBank/DDBJ databases">
        <title>MicrobeNet Type strains.</title>
        <authorList>
            <person name="Nicholson A.C."/>
        </authorList>
    </citation>
    <scope>NUCLEOTIDE SEQUENCE [LARGE SCALE GENOMIC DNA]</scope>
    <source>
        <strain evidence="3 4">ATCC 700731</strain>
    </source>
</reference>
<feature type="domain" description="PPM-type phosphatase" evidence="2">
    <location>
        <begin position="81"/>
        <end position="272"/>
    </location>
</feature>
<dbReference type="Proteomes" id="UP000518188">
    <property type="component" value="Unassembled WGS sequence"/>
</dbReference>
<dbReference type="InterPro" id="IPR001932">
    <property type="entry name" value="PPM-type_phosphatase-like_dom"/>
</dbReference>
<dbReference type="Gene3D" id="3.60.40.10">
    <property type="entry name" value="PPM-type phosphatase domain"/>
    <property type="match status" value="1"/>
</dbReference>
<proteinExistence type="predicted"/>
<evidence type="ECO:0000259" key="2">
    <source>
        <dbReference type="Pfam" id="PF13672"/>
    </source>
</evidence>
<dbReference type="Pfam" id="PF13672">
    <property type="entry name" value="PP2C_2"/>
    <property type="match status" value="1"/>
</dbReference>
<comment type="caution">
    <text evidence="3">The sequence shown here is derived from an EMBL/GenBank/DDBJ whole genome shotgun (WGS) entry which is preliminary data.</text>
</comment>
<evidence type="ECO:0000256" key="1">
    <source>
        <dbReference type="SAM" id="MobiDB-lite"/>
    </source>
</evidence>
<sequence length="328" mass="34873">MQWHGWLPRRTPSEPPEEHDGPWTTAPAGAIAIPPVIIGAPSPVIEPAVIAEEFRSFPFRPDTVLDGWSTDWLTVRGASMRGALHRHNGTPRQDDFAVHRLGDGRVIIIVADGVSQAPQSHIGATTATRYAAQWLQTQMPSDTADTDWPALVKSTAWALSEQIQALLALPEPDAARAEQNLATTLVCAVVEPAALGSVRVHLLGVGDSAAWVLSAGEKQFVPVLGGKDPSSPVTSSTVAGLPRVPTDLNPMVLHIQYGDVLLVGTDGIGDPLGSGKGAVGDLLRTTLTAPIPPSLLEFGRVVDFSRETFTDDRTLVAAWPLSPEHRPA</sequence>
<protein>
    <submittedName>
        <fullName evidence="3">Protein phosphatase 2C domain-containing protein</fullName>
    </submittedName>
</protein>
<dbReference type="EMBL" id="JAAXPJ010000015">
    <property type="protein sequence ID" value="NKZ14958.1"/>
    <property type="molecule type" value="Genomic_DNA"/>
</dbReference>
<dbReference type="SUPFAM" id="SSF81606">
    <property type="entry name" value="PP2C-like"/>
    <property type="match status" value="1"/>
</dbReference>
<organism evidence="3 4">
    <name type="scientific">Mycolicibacterium septicum DSM 44393</name>
    <dbReference type="NCBI Taxonomy" id="1341646"/>
    <lineage>
        <taxon>Bacteria</taxon>
        <taxon>Bacillati</taxon>
        <taxon>Actinomycetota</taxon>
        <taxon>Actinomycetes</taxon>
        <taxon>Mycobacteriales</taxon>
        <taxon>Mycobacteriaceae</taxon>
        <taxon>Mycolicibacterium</taxon>
    </lineage>
</organism>
<feature type="region of interest" description="Disordered" evidence="1">
    <location>
        <begin position="1"/>
        <end position="26"/>
    </location>
</feature>
<name>A0A7X6MVS1_9MYCO</name>
<dbReference type="InterPro" id="IPR036457">
    <property type="entry name" value="PPM-type-like_dom_sf"/>
</dbReference>